<accession>A0A172TXG6</accession>
<sequence length="232" mass="24813">MPQAANRFTKGMNMQKAILLVLLFIAGSITTQAQSLKELLYGGKLKMDSNTVLRKTDDLKSRIDTAQKKPAEPAKPVVAVAAVDSVKKVTPQGDTVAVASSNNNTAVQADTAAAAAATVAAAAAAVPPPVPVKTNTKIWKEYSDSLVASLTTEVLPSKKIKKETYYITVAYEIETTGQVNITNVTTTPENAFLLDQVKQRLVSGPPQLNPVLDSNNQPRKAKRGYNFSVTKD</sequence>
<dbReference type="AlphaFoldDB" id="A0A172TXG6"/>
<reference evidence="2 3" key="2">
    <citation type="journal article" date="2016" name="Int. J. Syst. Evol. Microbiol.">
        <title>Flavisolibacter tropicus sp. nov., isolated from tropical soil.</title>
        <authorList>
            <person name="Lee J.J."/>
            <person name="Kang M.S."/>
            <person name="Kim G.S."/>
            <person name="Lee C.S."/>
            <person name="Lim S."/>
            <person name="Lee J."/>
            <person name="Roh S.H."/>
            <person name="Kang H."/>
            <person name="Ha J.M."/>
            <person name="Bae S."/>
            <person name="Jung H.Y."/>
            <person name="Kim M.K."/>
        </authorList>
    </citation>
    <scope>NUCLEOTIDE SEQUENCE [LARGE SCALE GENOMIC DNA]</scope>
    <source>
        <strain evidence="2 3">LCS9</strain>
    </source>
</reference>
<feature type="region of interest" description="Disordered" evidence="1">
    <location>
        <begin position="204"/>
        <end position="232"/>
    </location>
</feature>
<proteinExistence type="predicted"/>
<organism evidence="2 3">
    <name type="scientific">Flavisolibacter tropicus</name>
    <dbReference type="NCBI Taxonomy" id="1492898"/>
    <lineage>
        <taxon>Bacteria</taxon>
        <taxon>Pseudomonadati</taxon>
        <taxon>Bacteroidota</taxon>
        <taxon>Chitinophagia</taxon>
        <taxon>Chitinophagales</taxon>
        <taxon>Chitinophagaceae</taxon>
        <taxon>Flavisolibacter</taxon>
    </lineage>
</organism>
<name>A0A172TXG6_9BACT</name>
<protein>
    <recommendedName>
        <fullName evidence="4">TonB C-terminal domain-containing protein</fullName>
    </recommendedName>
</protein>
<keyword evidence="3" id="KW-1185">Reference proteome</keyword>
<dbReference type="EMBL" id="CP011390">
    <property type="protein sequence ID" value="ANE51427.1"/>
    <property type="molecule type" value="Genomic_DNA"/>
</dbReference>
<reference evidence="3" key="1">
    <citation type="submission" date="2015-01" db="EMBL/GenBank/DDBJ databases">
        <title>Flavisolibacter sp./LCS9/ whole genome sequencing.</title>
        <authorList>
            <person name="Kim M.K."/>
            <person name="Srinivasan S."/>
            <person name="Lee J.-J."/>
        </authorList>
    </citation>
    <scope>NUCLEOTIDE SEQUENCE [LARGE SCALE GENOMIC DNA]</scope>
    <source>
        <strain evidence="3">LCS9</strain>
    </source>
</reference>
<dbReference type="Proteomes" id="UP000077177">
    <property type="component" value="Chromosome"/>
</dbReference>
<evidence type="ECO:0000313" key="2">
    <source>
        <dbReference type="EMBL" id="ANE51427.1"/>
    </source>
</evidence>
<evidence type="ECO:0000256" key="1">
    <source>
        <dbReference type="SAM" id="MobiDB-lite"/>
    </source>
</evidence>
<gene>
    <name evidence="2" type="ORF">SY85_13850</name>
</gene>
<evidence type="ECO:0008006" key="4">
    <source>
        <dbReference type="Google" id="ProtNLM"/>
    </source>
</evidence>
<evidence type="ECO:0000313" key="3">
    <source>
        <dbReference type="Proteomes" id="UP000077177"/>
    </source>
</evidence>
<dbReference type="KEGG" id="fla:SY85_13850"/>